<organism evidence="1 2">
    <name type="scientific">Vespula vulgaris</name>
    <name type="common">Yellow jacket</name>
    <name type="synonym">Wasp</name>
    <dbReference type="NCBI Taxonomy" id="7454"/>
    <lineage>
        <taxon>Eukaryota</taxon>
        <taxon>Metazoa</taxon>
        <taxon>Ecdysozoa</taxon>
        <taxon>Arthropoda</taxon>
        <taxon>Hexapoda</taxon>
        <taxon>Insecta</taxon>
        <taxon>Pterygota</taxon>
        <taxon>Neoptera</taxon>
        <taxon>Endopterygota</taxon>
        <taxon>Hymenoptera</taxon>
        <taxon>Apocrita</taxon>
        <taxon>Aculeata</taxon>
        <taxon>Vespoidea</taxon>
        <taxon>Vespidae</taxon>
        <taxon>Vespinae</taxon>
        <taxon>Vespula</taxon>
    </lineage>
</organism>
<dbReference type="EMBL" id="JACSEA010000003">
    <property type="protein sequence ID" value="KAF7404820.1"/>
    <property type="molecule type" value="Genomic_DNA"/>
</dbReference>
<evidence type="ECO:0000313" key="2">
    <source>
        <dbReference type="Proteomes" id="UP000614350"/>
    </source>
</evidence>
<sequence length="81" mass="9701">MEYSDIEDEFYDCESELEENKIELLDSENSDNEVINEEDIQERYSRFQESSESKFFNILGLRKRRHAQVLSSSEDENENIL</sequence>
<protein>
    <submittedName>
        <fullName evidence="1">Uncharacterized protein</fullName>
    </submittedName>
</protein>
<comment type="caution">
    <text evidence="1">The sequence shown here is derived from an EMBL/GenBank/DDBJ whole genome shotgun (WGS) entry which is preliminary data.</text>
</comment>
<keyword evidence="2" id="KW-1185">Reference proteome</keyword>
<dbReference type="Proteomes" id="UP000614350">
    <property type="component" value="Unassembled WGS sequence"/>
</dbReference>
<reference evidence="1" key="1">
    <citation type="journal article" date="2020" name="G3 (Bethesda)">
        <title>High-Quality Assemblies for Three Invasive Social Wasps from the &lt;i&gt;Vespula&lt;/i&gt; Genus.</title>
        <authorList>
            <person name="Harrop T.W.R."/>
            <person name="Guhlin J."/>
            <person name="McLaughlin G.M."/>
            <person name="Permina E."/>
            <person name="Stockwell P."/>
            <person name="Gilligan J."/>
            <person name="Le Lec M.F."/>
            <person name="Gruber M.A.M."/>
            <person name="Quinn O."/>
            <person name="Lovegrove M."/>
            <person name="Duncan E.J."/>
            <person name="Remnant E.J."/>
            <person name="Van Eeckhoven J."/>
            <person name="Graham B."/>
            <person name="Knapp R.A."/>
            <person name="Langford K.W."/>
            <person name="Kronenberg Z."/>
            <person name="Press M.O."/>
            <person name="Eacker S.M."/>
            <person name="Wilson-Rankin E.E."/>
            <person name="Purcell J."/>
            <person name="Lester P.J."/>
            <person name="Dearden P.K."/>
        </authorList>
    </citation>
    <scope>NUCLEOTIDE SEQUENCE</scope>
    <source>
        <strain evidence="1">Marl-1</strain>
    </source>
</reference>
<proteinExistence type="predicted"/>
<accession>A0A834NCC2</accession>
<gene>
    <name evidence="1" type="ORF">HZH66_003726</name>
</gene>
<name>A0A834NCC2_VESVU</name>
<dbReference type="AlphaFoldDB" id="A0A834NCC2"/>
<evidence type="ECO:0000313" key="1">
    <source>
        <dbReference type="EMBL" id="KAF7404820.1"/>
    </source>
</evidence>